<dbReference type="RefSeq" id="WP_205102741.1">
    <property type="nucleotide sequence ID" value="NZ_JACJJC010000009.1"/>
</dbReference>
<gene>
    <name evidence="1" type="ORF">H6A60_07035</name>
</gene>
<comment type="caution">
    <text evidence="1">The sequence shown here is derived from an EMBL/GenBank/DDBJ whole genome shotgun (WGS) entry which is preliminary data.</text>
</comment>
<organism evidence="1 2">
    <name type="scientific">Sutterella massiliensis</name>
    <dbReference type="NCBI Taxonomy" id="1816689"/>
    <lineage>
        <taxon>Bacteria</taxon>
        <taxon>Pseudomonadati</taxon>
        <taxon>Pseudomonadota</taxon>
        <taxon>Betaproteobacteria</taxon>
        <taxon>Burkholderiales</taxon>
        <taxon>Sutterellaceae</taxon>
        <taxon>Sutterella</taxon>
    </lineage>
</organism>
<keyword evidence="2" id="KW-1185">Reference proteome</keyword>
<evidence type="ECO:0000313" key="2">
    <source>
        <dbReference type="Proteomes" id="UP000715095"/>
    </source>
</evidence>
<reference evidence="1 2" key="1">
    <citation type="journal article" date="2021" name="Sci. Rep.">
        <title>The distribution of antibiotic resistance genes in chicken gut microbiota commensals.</title>
        <authorList>
            <person name="Juricova H."/>
            <person name="Matiasovicova J."/>
            <person name="Kubasova T."/>
            <person name="Cejkova D."/>
            <person name="Rychlik I."/>
        </authorList>
    </citation>
    <scope>NUCLEOTIDE SEQUENCE [LARGE SCALE GENOMIC DNA]</scope>
    <source>
        <strain evidence="1 2">An829</strain>
    </source>
</reference>
<name>A0ABS2DSA8_9BURK</name>
<dbReference type="EMBL" id="JACJJC010000009">
    <property type="protein sequence ID" value="MBM6704236.1"/>
    <property type="molecule type" value="Genomic_DNA"/>
</dbReference>
<accession>A0ABS2DSA8</accession>
<evidence type="ECO:0000313" key="1">
    <source>
        <dbReference type="EMBL" id="MBM6704236.1"/>
    </source>
</evidence>
<protein>
    <submittedName>
        <fullName evidence="1">Uncharacterized protein</fullName>
    </submittedName>
</protein>
<proteinExistence type="predicted"/>
<sequence>MTGKIEPNAKPLAPFTFNASAEYRWLTEQYFLKCGRGDPDEELSRRLVAYVNHIALQGDAPFDPIASLSADAQAEREAVRLQRAAQIRSSFTKEKAYAELRAICENLSCGCEGGGWASPLWISGLEWGGGSSEPDGTSYIDFDEYENTCTAWLKPDRDAAARWLNAYRYNQYLVRFCTRLFGWQYEENVASGTLAERAAAKGLFMPNGVGAKLNLFPFSRQNNSQWQALHVRYQGVDLGRIVDLIQAGKFFDVNEYYKKAVEWRSSALLKRLYETTRDGSPKLVVGIGIGKKREFAEMFGALESEEMHLSDVTGISTAVYEIGHALDADGQAVPLRNCWLVVLPFFYGGSGSLSSYSVLDQTVRSIQAFLLEKGVPAFWADPKWSTPYDWTRAGKESVLFD</sequence>
<dbReference type="Proteomes" id="UP000715095">
    <property type="component" value="Unassembled WGS sequence"/>
</dbReference>